<dbReference type="PANTHER" id="PTHR34409:SF1">
    <property type="entry name" value="MYB-LIKE DOMAIN-CONTAINING PROTEIN"/>
    <property type="match status" value="1"/>
</dbReference>
<dbReference type="STRING" id="1095629.A0A0C9YCQ1"/>
<organism evidence="2 3">
    <name type="scientific">Laccaria amethystina LaAM-08-1</name>
    <dbReference type="NCBI Taxonomy" id="1095629"/>
    <lineage>
        <taxon>Eukaryota</taxon>
        <taxon>Fungi</taxon>
        <taxon>Dikarya</taxon>
        <taxon>Basidiomycota</taxon>
        <taxon>Agaricomycotina</taxon>
        <taxon>Agaricomycetes</taxon>
        <taxon>Agaricomycetidae</taxon>
        <taxon>Agaricales</taxon>
        <taxon>Agaricineae</taxon>
        <taxon>Hydnangiaceae</taxon>
        <taxon>Laccaria</taxon>
    </lineage>
</organism>
<name>A0A0C9YCQ1_9AGAR</name>
<evidence type="ECO:0000313" key="3">
    <source>
        <dbReference type="Proteomes" id="UP000054477"/>
    </source>
</evidence>
<reference evidence="3" key="2">
    <citation type="submission" date="2015-01" db="EMBL/GenBank/DDBJ databases">
        <title>Evolutionary Origins and Diversification of the Mycorrhizal Mutualists.</title>
        <authorList>
            <consortium name="DOE Joint Genome Institute"/>
            <consortium name="Mycorrhizal Genomics Consortium"/>
            <person name="Kohler A."/>
            <person name="Kuo A."/>
            <person name="Nagy L.G."/>
            <person name="Floudas D."/>
            <person name="Copeland A."/>
            <person name="Barry K.W."/>
            <person name="Cichocki N."/>
            <person name="Veneault-Fourrey C."/>
            <person name="LaButti K."/>
            <person name="Lindquist E.A."/>
            <person name="Lipzen A."/>
            <person name="Lundell T."/>
            <person name="Morin E."/>
            <person name="Murat C."/>
            <person name="Riley R."/>
            <person name="Ohm R."/>
            <person name="Sun H."/>
            <person name="Tunlid A."/>
            <person name="Henrissat B."/>
            <person name="Grigoriev I.V."/>
            <person name="Hibbett D.S."/>
            <person name="Martin F."/>
        </authorList>
    </citation>
    <scope>NUCLEOTIDE SEQUENCE [LARGE SCALE GENOMIC DNA]</scope>
    <source>
        <strain evidence="3">LaAM-08-1</strain>
    </source>
</reference>
<dbReference type="EMBL" id="KN838556">
    <property type="protein sequence ID" value="KIK05948.1"/>
    <property type="molecule type" value="Genomic_DNA"/>
</dbReference>
<protein>
    <recommendedName>
        <fullName evidence="4">Myb-like domain-containing protein</fullName>
    </recommendedName>
</protein>
<dbReference type="OrthoDB" id="99432at2759"/>
<evidence type="ECO:0008006" key="4">
    <source>
        <dbReference type="Google" id="ProtNLM"/>
    </source>
</evidence>
<keyword evidence="3" id="KW-1185">Reference proteome</keyword>
<feature type="region of interest" description="Disordered" evidence="1">
    <location>
        <begin position="36"/>
        <end position="73"/>
    </location>
</feature>
<dbReference type="PANTHER" id="PTHR34409">
    <property type="entry name" value="SET DOMAIN-CONTAINING PROTEIN"/>
    <property type="match status" value="1"/>
</dbReference>
<gene>
    <name evidence="2" type="ORF">K443DRAFT_130186</name>
</gene>
<accession>A0A0C9YCQ1</accession>
<feature type="region of interest" description="Disordered" evidence="1">
    <location>
        <begin position="85"/>
        <end position="107"/>
    </location>
</feature>
<evidence type="ECO:0000256" key="1">
    <source>
        <dbReference type="SAM" id="MobiDB-lite"/>
    </source>
</evidence>
<reference evidence="2 3" key="1">
    <citation type="submission" date="2014-04" db="EMBL/GenBank/DDBJ databases">
        <authorList>
            <consortium name="DOE Joint Genome Institute"/>
            <person name="Kuo A."/>
            <person name="Kohler A."/>
            <person name="Nagy L.G."/>
            <person name="Floudas D."/>
            <person name="Copeland A."/>
            <person name="Barry K.W."/>
            <person name="Cichocki N."/>
            <person name="Veneault-Fourrey C."/>
            <person name="LaButti K."/>
            <person name="Lindquist E.A."/>
            <person name="Lipzen A."/>
            <person name="Lundell T."/>
            <person name="Morin E."/>
            <person name="Murat C."/>
            <person name="Sun H."/>
            <person name="Tunlid A."/>
            <person name="Henrissat B."/>
            <person name="Grigoriev I.V."/>
            <person name="Hibbett D.S."/>
            <person name="Martin F."/>
            <person name="Nordberg H.P."/>
            <person name="Cantor M.N."/>
            <person name="Hua S.X."/>
        </authorList>
    </citation>
    <scope>NUCLEOTIDE SEQUENCE [LARGE SCALE GENOMIC DNA]</scope>
    <source>
        <strain evidence="2 3">LaAM-08-1</strain>
    </source>
</reference>
<evidence type="ECO:0000313" key="2">
    <source>
        <dbReference type="EMBL" id="KIK05948.1"/>
    </source>
</evidence>
<proteinExistence type="predicted"/>
<sequence>MQVVKRVQSQLPSFRSRFVNGGLSGMQHHPGVFSAHAHHVPHNFGHAQPNSASTFPAADPTSTPLPDDGDDDFPSPHCCIRRMPHPPANKVSGVHHSEPKAKGKQKAIDVPVPSGLGIRKCKASAPVPQSADAKKHRGRATGAPNYTPEDLEGLFDILEEQLPLGGNAWNSAADDYNQWAEENGHPVCTSKSLELKFKQLVKTSKPTGDVGWPPHAGSHDLDDMDIVDVSDAIIITSDDKDNKPVDIKVKVEKTQGLIAQQPPTDRNTSQNLLATISNVLDPDTWQACNEENSVNALQTSQIFTLTPNHAELFEMMTERCGTSVVSRKDLSPGFPPWDEVQGFKDSPGTCRIKYHDDNSNNIDHIEKYNSSNSFQSTCIWLHNSQSSNNLTVGHNINVVVTLQLHPCTGISVIVSPHFGQANSNRPAGTPEL</sequence>
<dbReference type="Proteomes" id="UP000054477">
    <property type="component" value="Unassembled WGS sequence"/>
</dbReference>
<feature type="compositionally biased region" description="Polar residues" evidence="1">
    <location>
        <begin position="48"/>
        <end position="64"/>
    </location>
</feature>
<dbReference type="AlphaFoldDB" id="A0A0C9YCQ1"/>
<dbReference type="HOGENOM" id="CLU_039750_0_0_1"/>
<feature type="region of interest" description="Disordered" evidence="1">
    <location>
        <begin position="119"/>
        <end position="147"/>
    </location>
</feature>